<sequence length="226" mass="26566">MRLGTFHKKKRFYINKIKINFLSFLFRNKINNQITDPAQVKSCLIIHDNNKLGDLIVLSSIYRELYSKGVKITLLTNRKGGEFLSNNKNIFEFCIKESTGFLEMLTLCKHLRDLQFDIVLDPFETMPSFKHSLILSSLKDSYILGFDHWYKRYYSFYHPHDECLKEHMSTRAIEILKHIYGEGKFSTNYDLHLPVDVEDKIKEFIGDTRIVIINPLGAKKNMPSYV</sequence>
<dbReference type="PANTHER" id="PTHR30160">
    <property type="entry name" value="TETRAACYLDISACCHARIDE 4'-KINASE-RELATED"/>
    <property type="match status" value="1"/>
</dbReference>
<evidence type="ECO:0000313" key="1">
    <source>
        <dbReference type="EMBL" id="SPX20211.1"/>
    </source>
</evidence>
<dbReference type="EMBL" id="UASD01000011">
    <property type="protein sequence ID" value="SPX20211.1"/>
    <property type="molecule type" value="Genomic_DNA"/>
</dbReference>
<dbReference type="Proteomes" id="UP000250780">
    <property type="component" value="Unassembled WGS sequence"/>
</dbReference>
<organism evidence="1 2">
    <name type="scientific">Escherichia coli</name>
    <dbReference type="NCBI Taxonomy" id="562"/>
    <lineage>
        <taxon>Bacteria</taxon>
        <taxon>Pseudomonadati</taxon>
        <taxon>Pseudomonadota</taxon>
        <taxon>Gammaproteobacteria</taxon>
        <taxon>Enterobacterales</taxon>
        <taxon>Enterobacteriaceae</taxon>
        <taxon>Escherichia</taxon>
    </lineage>
</organism>
<protein>
    <submittedName>
        <fullName evidence="1">Lipopolysaccharide core biosynthesis</fullName>
    </submittedName>
</protein>
<gene>
    <name evidence="1" type="primary">waaU</name>
    <name evidence="1" type="ORF">NCTC9073_06373</name>
</gene>
<dbReference type="PANTHER" id="PTHR30160:SF1">
    <property type="entry name" value="LIPOPOLYSACCHARIDE 1,2-N-ACETYLGLUCOSAMINETRANSFERASE-RELATED"/>
    <property type="match status" value="1"/>
</dbReference>
<dbReference type="GO" id="GO:0008713">
    <property type="term" value="F:ADP-heptose-lipopolysaccharide heptosyltransferase activity"/>
    <property type="evidence" value="ECO:0007669"/>
    <property type="project" value="TreeGrafter"/>
</dbReference>
<dbReference type="AlphaFoldDB" id="A0A2X1QDT7"/>
<dbReference type="Gene3D" id="3.40.50.2000">
    <property type="entry name" value="Glycogen Phosphorylase B"/>
    <property type="match status" value="1"/>
</dbReference>
<evidence type="ECO:0000313" key="2">
    <source>
        <dbReference type="Proteomes" id="UP000250780"/>
    </source>
</evidence>
<reference evidence="1 2" key="1">
    <citation type="submission" date="2018-06" db="EMBL/GenBank/DDBJ databases">
        <authorList>
            <consortium name="Pathogen Informatics"/>
            <person name="Doyle S."/>
        </authorList>
    </citation>
    <scope>NUCLEOTIDE SEQUENCE [LARGE SCALE GENOMIC DNA]</scope>
    <source>
        <strain evidence="1 2">NCTC9073</strain>
    </source>
</reference>
<name>A0A2X1QDT7_ECOLX</name>
<dbReference type="GO" id="GO:0005829">
    <property type="term" value="C:cytosol"/>
    <property type="evidence" value="ECO:0007669"/>
    <property type="project" value="TreeGrafter"/>
</dbReference>
<accession>A0A2X1QDT7</accession>
<proteinExistence type="predicted"/>
<dbReference type="GO" id="GO:0009244">
    <property type="term" value="P:lipopolysaccharide core region biosynthetic process"/>
    <property type="evidence" value="ECO:0007669"/>
    <property type="project" value="TreeGrafter"/>
</dbReference>
<dbReference type="InterPro" id="IPR051199">
    <property type="entry name" value="LPS_LOS_Heptosyltrfase"/>
</dbReference>
<dbReference type="SUPFAM" id="SSF53756">
    <property type="entry name" value="UDP-Glycosyltransferase/glycogen phosphorylase"/>
    <property type="match status" value="1"/>
</dbReference>
<dbReference type="FunFam" id="3.40.50.2000:FF:000367">
    <property type="entry name" value="Lipopolysaccharide 1,2-N-acetylglucosaminetransferase"/>
    <property type="match status" value="1"/>
</dbReference>